<dbReference type="InterPro" id="IPR032508">
    <property type="entry name" value="FecR_C"/>
</dbReference>
<evidence type="ECO:0000313" key="4">
    <source>
        <dbReference type="EMBL" id="MFD2522432.1"/>
    </source>
</evidence>
<gene>
    <name evidence="4" type="ORF">ACFSR2_16155</name>
</gene>
<dbReference type="InterPro" id="IPR006860">
    <property type="entry name" value="FecR"/>
</dbReference>
<name>A0ABW5JBL9_9BACT</name>
<evidence type="ECO:0000256" key="1">
    <source>
        <dbReference type="SAM" id="Phobius"/>
    </source>
</evidence>
<dbReference type="InterPro" id="IPR012373">
    <property type="entry name" value="Ferrdict_sens_TM"/>
</dbReference>
<evidence type="ECO:0000259" key="2">
    <source>
        <dbReference type="Pfam" id="PF04773"/>
    </source>
</evidence>
<feature type="domain" description="Protein FecR C-terminal" evidence="3">
    <location>
        <begin position="287"/>
        <end position="354"/>
    </location>
</feature>
<feature type="domain" description="FecR protein" evidence="2">
    <location>
        <begin position="140"/>
        <end position="232"/>
    </location>
</feature>
<dbReference type="PANTHER" id="PTHR30273:SF2">
    <property type="entry name" value="PROTEIN FECR"/>
    <property type="match status" value="1"/>
</dbReference>
<reference evidence="5" key="1">
    <citation type="journal article" date="2019" name="Int. J. Syst. Evol. Microbiol.">
        <title>The Global Catalogue of Microorganisms (GCM) 10K type strain sequencing project: providing services to taxonomists for standard genome sequencing and annotation.</title>
        <authorList>
            <consortium name="The Broad Institute Genomics Platform"/>
            <consortium name="The Broad Institute Genome Sequencing Center for Infectious Disease"/>
            <person name="Wu L."/>
            <person name="Ma J."/>
        </authorList>
    </citation>
    <scope>NUCLEOTIDE SEQUENCE [LARGE SCALE GENOMIC DNA]</scope>
    <source>
        <strain evidence="5">KCTC 52344</strain>
    </source>
</reference>
<keyword evidence="1" id="KW-1133">Transmembrane helix</keyword>
<dbReference type="Gene3D" id="3.55.50.30">
    <property type="match status" value="1"/>
</dbReference>
<comment type="caution">
    <text evidence="4">The sequence shown here is derived from an EMBL/GenBank/DDBJ whole genome shotgun (WGS) entry which is preliminary data.</text>
</comment>
<evidence type="ECO:0000259" key="3">
    <source>
        <dbReference type="Pfam" id="PF16344"/>
    </source>
</evidence>
<keyword evidence="5" id="KW-1185">Reference proteome</keyword>
<dbReference type="Proteomes" id="UP001597510">
    <property type="component" value="Unassembled WGS sequence"/>
</dbReference>
<dbReference type="PANTHER" id="PTHR30273">
    <property type="entry name" value="PERIPLASMIC SIGNAL SENSOR AND SIGMA FACTOR ACTIVATOR FECR-RELATED"/>
    <property type="match status" value="1"/>
</dbReference>
<organism evidence="4 5">
    <name type="scientific">Emticicia soli</name>
    <dbReference type="NCBI Taxonomy" id="2027878"/>
    <lineage>
        <taxon>Bacteria</taxon>
        <taxon>Pseudomonadati</taxon>
        <taxon>Bacteroidota</taxon>
        <taxon>Cytophagia</taxon>
        <taxon>Cytophagales</taxon>
        <taxon>Leadbetterellaceae</taxon>
        <taxon>Emticicia</taxon>
    </lineage>
</organism>
<dbReference type="Pfam" id="PF16344">
    <property type="entry name" value="FecR_C"/>
    <property type="match status" value="1"/>
</dbReference>
<feature type="transmembrane region" description="Helical" evidence="1">
    <location>
        <begin position="98"/>
        <end position="115"/>
    </location>
</feature>
<proteinExistence type="predicted"/>
<dbReference type="Pfam" id="PF04773">
    <property type="entry name" value="FecR"/>
    <property type="match status" value="1"/>
</dbReference>
<keyword evidence="1" id="KW-0812">Transmembrane</keyword>
<accession>A0ABW5JBL9</accession>
<evidence type="ECO:0000313" key="5">
    <source>
        <dbReference type="Proteomes" id="UP001597510"/>
    </source>
</evidence>
<protein>
    <submittedName>
        <fullName evidence="4">FecR family protein</fullName>
    </submittedName>
</protein>
<keyword evidence="1" id="KW-0472">Membrane</keyword>
<dbReference type="Gene3D" id="2.60.120.1440">
    <property type="match status" value="1"/>
</dbReference>
<dbReference type="RefSeq" id="WP_340240356.1">
    <property type="nucleotide sequence ID" value="NZ_JBBEWC010000020.1"/>
</dbReference>
<dbReference type="EMBL" id="JBHULC010000019">
    <property type="protein sequence ID" value="MFD2522432.1"/>
    <property type="molecule type" value="Genomic_DNA"/>
</dbReference>
<sequence>MAKNYEKYTLEELITDEDFICWVKYPTQELDEFFQTLIKNNPSQAKLIHTAKLAVQQLAIASKQDAPANEIPVIWTDIEETLTQAPAPRAGLRISWKYLTAAAAVILLMGIGYWLNTRNMSASVYTQLTSNSAKPIKEVVNTSTEIMSVTLPDASEVKLQPNSRLSYNKSFEGDLREVYLSGEAYFDVKKNAKIPFVVYANGLVTKVLGTSFSVKAYEQDKQVSVNVKTGKVSVYAQKSPQTLDPETKGIVLTPNQQVIYTKENEQLARTLVAKPTILLNKQELLQFAFKDAPIDDIFEALEKAYGVEIIYDKEIMSNCRLTTSLTNETLFEKLDIICAGIEATYKLIDAQIVITSNGCN</sequence>